<dbReference type="AlphaFoldDB" id="A0A0C6EJ03"/>
<dbReference type="Pfam" id="PF01553">
    <property type="entry name" value="Acyltransferase"/>
    <property type="match status" value="1"/>
</dbReference>
<sequence>MFWRLRVLTFYFILSLVAVIMAVFLWLPIYFLNLGYNVRYKIAEIFSRIFIFLAKFLCGIKYQVIGIDKLPQDGKPYIVLANHQSFWENLFMQLIIPKHSWVLKKELFDMPVFGWGLRMLNPVAIDRSNSRSVLQILTEGQKKIDQGLHLIMFPEGGTVKIDRNVKFKPSAAKLAINANVPIVLIAHNSGVFWPKGFWFKQPGLISIRILEVISTKKYQDHDVRTLTDYIEERINKEKEILVRLANANK</sequence>
<dbReference type="GO" id="GO:0003841">
    <property type="term" value="F:1-acylglycerol-3-phosphate O-acyltransferase activity"/>
    <property type="evidence" value="ECO:0007669"/>
    <property type="project" value="TreeGrafter"/>
</dbReference>
<reference evidence="6" key="1">
    <citation type="journal article" date="2015" name="PLoS ONE">
        <title>Two Different Rickettsial Bacteria Invading Volvox carteri.</title>
        <authorList>
            <person name="Kawafune K."/>
            <person name="Hongoh Y."/>
            <person name="Hamaji T."/>
            <person name="Sakamoto T."/>
            <person name="Kurata T."/>
            <person name="Hirooka S."/>
            <person name="Miyagishima S."/>
            <person name="Nozaki H."/>
        </authorList>
    </citation>
    <scope>NUCLEOTIDE SEQUENCE</scope>
</reference>
<dbReference type="InterPro" id="IPR002123">
    <property type="entry name" value="Plipid/glycerol_acylTrfase"/>
</dbReference>
<protein>
    <submittedName>
        <fullName evidence="6">PlsC protein</fullName>
    </submittedName>
</protein>
<name>A0A0C6EJ03_9RICK</name>
<evidence type="ECO:0000259" key="5">
    <source>
        <dbReference type="SMART" id="SM00563"/>
    </source>
</evidence>
<dbReference type="PANTHER" id="PTHR10434:SF40">
    <property type="entry name" value="1-ACYL-SN-GLYCEROL-3-PHOSPHATE ACYLTRANSFERASE"/>
    <property type="match status" value="1"/>
</dbReference>
<dbReference type="CDD" id="cd07989">
    <property type="entry name" value="LPLAT_AGPAT-like"/>
    <property type="match status" value="1"/>
</dbReference>
<evidence type="ECO:0000256" key="3">
    <source>
        <dbReference type="ARBA" id="ARBA00023315"/>
    </source>
</evidence>
<dbReference type="SMART" id="SM00563">
    <property type="entry name" value="PlsC"/>
    <property type="match status" value="1"/>
</dbReference>
<evidence type="ECO:0000256" key="2">
    <source>
        <dbReference type="ARBA" id="ARBA00022679"/>
    </source>
</evidence>
<evidence type="ECO:0000256" key="4">
    <source>
        <dbReference type="SAM" id="Phobius"/>
    </source>
</evidence>
<feature type="transmembrane region" description="Helical" evidence="4">
    <location>
        <begin position="7"/>
        <end position="33"/>
    </location>
</feature>
<keyword evidence="2" id="KW-0808">Transferase</keyword>
<keyword evidence="4" id="KW-1133">Transmembrane helix</keyword>
<organism evidence="6">
    <name type="scientific">Rickettsiaceae endosymbiont of Volvox carteri</name>
    <dbReference type="NCBI Taxonomy" id="1408100"/>
    <lineage>
        <taxon>Bacteria</taxon>
        <taxon>Pseudomonadati</taxon>
        <taxon>Pseudomonadota</taxon>
        <taxon>Alphaproteobacteria</taxon>
        <taxon>Rickettsiales</taxon>
        <taxon>Rickettsiaceae</taxon>
    </lineage>
</organism>
<gene>
    <name evidence="6" type="primary">plsC</name>
</gene>
<feature type="domain" description="Phospholipid/glycerol acyltransferase" evidence="5">
    <location>
        <begin position="77"/>
        <end position="190"/>
    </location>
</feature>
<dbReference type="PANTHER" id="PTHR10434">
    <property type="entry name" value="1-ACYL-SN-GLYCEROL-3-PHOSPHATE ACYLTRANSFERASE"/>
    <property type="match status" value="1"/>
</dbReference>
<proteinExistence type="predicted"/>
<dbReference type="EMBL" id="LC004722">
    <property type="protein sequence ID" value="BAQ36583.1"/>
    <property type="molecule type" value="Genomic_DNA"/>
</dbReference>
<keyword evidence="3" id="KW-0012">Acyltransferase</keyword>
<keyword evidence="4" id="KW-0472">Membrane</keyword>
<keyword evidence="4" id="KW-0812">Transmembrane</keyword>
<dbReference type="SUPFAM" id="SSF69593">
    <property type="entry name" value="Glycerol-3-phosphate (1)-acyltransferase"/>
    <property type="match status" value="1"/>
</dbReference>
<evidence type="ECO:0000256" key="1">
    <source>
        <dbReference type="ARBA" id="ARBA00005189"/>
    </source>
</evidence>
<feature type="transmembrane region" description="Helical" evidence="4">
    <location>
        <begin position="45"/>
        <end position="65"/>
    </location>
</feature>
<comment type="pathway">
    <text evidence="1">Lipid metabolism.</text>
</comment>
<evidence type="ECO:0000313" key="6">
    <source>
        <dbReference type="EMBL" id="BAQ36583.1"/>
    </source>
</evidence>
<dbReference type="GO" id="GO:0006654">
    <property type="term" value="P:phosphatidic acid biosynthetic process"/>
    <property type="evidence" value="ECO:0007669"/>
    <property type="project" value="TreeGrafter"/>
</dbReference>
<accession>A0A0C6EJ03</accession>